<evidence type="ECO:0000256" key="6">
    <source>
        <dbReference type="RuleBase" id="RU368039"/>
    </source>
</evidence>
<comment type="subunit">
    <text evidence="6">Interacts with the iron-sulfur protein subunit within the SDH catalytic dimer.</text>
</comment>
<evidence type="ECO:0000256" key="5">
    <source>
        <dbReference type="ARBA" id="ARBA00023186"/>
    </source>
</evidence>
<dbReference type="GO" id="GO:0034553">
    <property type="term" value="P:mitochondrial respiratory chain complex II assembly"/>
    <property type="evidence" value="ECO:0007669"/>
    <property type="project" value="UniProtKB-UniRule"/>
</dbReference>
<reference evidence="9 10" key="1">
    <citation type="submission" date="2019-03" db="EMBL/GenBank/DDBJ databases">
        <title>Rhodosporidium diobovatum UCD-FST 08-225 genome sequencing, assembly, and annotation.</title>
        <authorList>
            <person name="Fakankun I.U."/>
            <person name="Fristensky B."/>
            <person name="Levin D.B."/>
        </authorList>
    </citation>
    <scope>NUCLEOTIDE SEQUENCE [LARGE SCALE GENOMIC DNA]</scope>
    <source>
        <strain evidence="9 10">UCD-FST 08-225</strain>
    </source>
</reference>
<feature type="compositionally biased region" description="Gly residues" evidence="7">
    <location>
        <begin position="686"/>
        <end position="697"/>
    </location>
</feature>
<feature type="region of interest" description="Disordered" evidence="7">
    <location>
        <begin position="450"/>
        <end position="505"/>
    </location>
</feature>
<gene>
    <name evidence="9" type="ORF">DMC30DRAFT_350460</name>
</gene>
<evidence type="ECO:0000256" key="4">
    <source>
        <dbReference type="ARBA" id="ARBA00023128"/>
    </source>
</evidence>
<feature type="region of interest" description="Disordered" evidence="7">
    <location>
        <begin position="669"/>
        <end position="697"/>
    </location>
</feature>
<dbReference type="PANTHER" id="PTHR13137">
    <property type="entry name" value="DC11 ACN9 HOMOLOG"/>
    <property type="match status" value="1"/>
</dbReference>
<protein>
    <recommendedName>
        <fullName evidence="6">Succinate dehydrogenase assembly factor 3</fullName>
        <shortName evidence="6">SDH assembly factor 3</shortName>
        <shortName evidence="6">SDHAF3</shortName>
    </recommendedName>
</protein>
<dbReference type="CDD" id="cd20270">
    <property type="entry name" value="Complex1_LYR_SDHAF3_LYRM10"/>
    <property type="match status" value="1"/>
</dbReference>
<keyword evidence="4 6" id="KW-0496">Mitochondrion</keyword>
<feature type="region of interest" description="Disordered" evidence="7">
    <location>
        <begin position="69"/>
        <end position="178"/>
    </location>
</feature>
<dbReference type="Pfam" id="PF06221">
    <property type="entry name" value="zf-C2HC5"/>
    <property type="match status" value="1"/>
</dbReference>
<proteinExistence type="inferred from homology"/>
<comment type="caution">
    <text evidence="9">The sequence shown here is derived from an EMBL/GenBank/DDBJ whole genome shotgun (WGS) entry which is preliminary data.</text>
</comment>
<sequence length="697" mass="72880">MAPPAFAASLAQLTGLDADTAREQLLPHLDSLKSQSDVRNYLDSLLAPGPAAQSFVSAYTAYRFPSAPFSASAAPGPGPGGPASGTSSWASTPASSRPSSPFGAPPGAPRAYVKPRAGDRPAGAAASRAPSVPRAPVAGGIQVRVAPASAHGPKGAAQAKGKGKGKGKEEPEPELELSEEAARELLEIARELRAFDAREAEKSKRSCFCQARQHPLSPYVPLCPSCALVLCTLNSPALRCPSCSHFPLLSSARTASHIAALQSRREDLVAREKRRAAAAREQDARERAAIRFPTLGMDMDGVRRAAEQQQRSYAGHAGGGAGIGERIERTERAQQPGGGRVLRLDGKTGKVKVQTKVVRPAAKGKGTVVAEETTGVIAPDEHDDGLVPFVDEDDDGVRGEAALRSRKGDELAALSRPDAKDGRVFVNVTLDEAERPVWVAQDEVFVTEGGADEDDATTGDAAPSSSYVAPARPAVPGAPAPKEETKGKSRRRGNKGGGKGTEAAAATAPAMAFRASSRLLAAGIQGLSPNATAELAAELLPPLPLYRRLLRVHRKVLPAELRVFGDDYAEFRRTRSTDNPLHIVGFLSEWKKYLDHHEALVDGGQEAAGGAAQAEAEEAPGKALDPSILESLSADQIGQLYELFTATKEVYLSPEELEAKLAAEGHGEEGIPAGSVLPDLGQATRIGGGGGKGEGER</sequence>
<feature type="region of interest" description="Disordered" evidence="7">
    <location>
        <begin position="312"/>
        <end position="344"/>
    </location>
</feature>
<dbReference type="AlphaFoldDB" id="A0A5C5FXK1"/>
<evidence type="ECO:0000313" key="10">
    <source>
        <dbReference type="Proteomes" id="UP000311382"/>
    </source>
</evidence>
<dbReference type="GO" id="GO:0006105">
    <property type="term" value="P:succinate metabolic process"/>
    <property type="evidence" value="ECO:0007669"/>
    <property type="project" value="TreeGrafter"/>
</dbReference>
<keyword evidence="5 6" id="KW-0143">Chaperone</keyword>
<dbReference type="GO" id="GO:0008270">
    <property type="term" value="F:zinc ion binding"/>
    <property type="evidence" value="ECO:0007669"/>
    <property type="project" value="InterPro"/>
</dbReference>
<dbReference type="PANTHER" id="PTHR13137:SF6">
    <property type="entry name" value="SUCCINATE DEHYDROGENASE ASSEMBLY FACTOR 3, MITOCHONDRIAL"/>
    <property type="match status" value="1"/>
</dbReference>
<comment type="subcellular location">
    <subcellularLocation>
        <location evidence="1 6">Mitochondrion matrix</location>
    </subcellularLocation>
</comment>
<comment type="similarity">
    <text evidence="2 6">Belongs to the complex I LYR family. SDHAF3 subfamily.</text>
</comment>
<dbReference type="GO" id="GO:0005634">
    <property type="term" value="C:nucleus"/>
    <property type="evidence" value="ECO:0007669"/>
    <property type="project" value="InterPro"/>
</dbReference>
<dbReference type="InterPro" id="IPR009349">
    <property type="entry name" value="TRIP4/RQT4_C2HC5_Znf"/>
</dbReference>
<dbReference type="OrthoDB" id="278329at2759"/>
<dbReference type="STRING" id="5288.A0A5C5FXK1"/>
<organism evidence="9 10">
    <name type="scientific">Rhodotorula diobovata</name>
    <dbReference type="NCBI Taxonomy" id="5288"/>
    <lineage>
        <taxon>Eukaryota</taxon>
        <taxon>Fungi</taxon>
        <taxon>Dikarya</taxon>
        <taxon>Basidiomycota</taxon>
        <taxon>Pucciniomycotina</taxon>
        <taxon>Microbotryomycetes</taxon>
        <taxon>Sporidiobolales</taxon>
        <taxon>Sporidiobolaceae</taxon>
        <taxon>Rhodotorula</taxon>
    </lineage>
</organism>
<evidence type="ECO:0000313" key="9">
    <source>
        <dbReference type="EMBL" id="TNY21570.1"/>
    </source>
</evidence>
<dbReference type="GO" id="GO:0072344">
    <property type="term" value="P:rescue of stalled ribosome"/>
    <property type="evidence" value="ECO:0007669"/>
    <property type="project" value="InterPro"/>
</dbReference>
<dbReference type="Proteomes" id="UP000311382">
    <property type="component" value="Unassembled WGS sequence"/>
</dbReference>
<dbReference type="GO" id="GO:0180022">
    <property type="term" value="C:RQC-trigger complex"/>
    <property type="evidence" value="ECO:0007669"/>
    <property type="project" value="InterPro"/>
</dbReference>
<keyword evidence="10" id="KW-1185">Reference proteome</keyword>
<feature type="domain" description="TRIP4/RQT4 C2HC5-type zinc finger" evidence="8">
    <location>
        <begin position="204"/>
        <end position="253"/>
    </location>
</feature>
<keyword evidence="3" id="KW-0809">Transit peptide</keyword>
<dbReference type="Pfam" id="PF13233">
    <property type="entry name" value="Complex1_LYR_2"/>
    <property type="match status" value="1"/>
</dbReference>
<feature type="compositionally biased region" description="Low complexity" evidence="7">
    <location>
        <begin position="84"/>
        <end position="102"/>
    </location>
</feature>
<dbReference type="InterPro" id="IPR008381">
    <property type="entry name" value="SDHAF3/Sdh7"/>
</dbReference>
<evidence type="ECO:0000259" key="8">
    <source>
        <dbReference type="Pfam" id="PF06221"/>
    </source>
</evidence>
<comment type="function">
    <text evidence="6">Plays an essential role in the assembly of succinate dehydrogenase (SDH), an enzyme complex (also referred to as respiratory complex II) that is a component of both the tricarboxylic acid (TCA) cycle and the mitochondrial electron transport chain, and which couples the oxidation of succinate to fumarate with the reduction of ubiquinone (coenzyme Q) to ubiquinol. Promotes maturation of the iron-sulfur protein subunit of the SDH catalytic dimer, protecting it from the deleterious effects of oxidants. May act together with SDHAF1.</text>
</comment>
<name>A0A5C5FXK1_9BASI</name>
<dbReference type="EMBL" id="SOZI01000041">
    <property type="protein sequence ID" value="TNY21570.1"/>
    <property type="molecule type" value="Genomic_DNA"/>
</dbReference>
<dbReference type="GO" id="GO:0005758">
    <property type="term" value="C:mitochondrial intermembrane space"/>
    <property type="evidence" value="ECO:0007669"/>
    <property type="project" value="TreeGrafter"/>
</dbReference>
<evidence type="ECO:0000256" key="7">
    <source>
        <dbReference type="SAM" id="MobiDB-lite"/>
    </source>
</evidence>
<evidence type="ECO:0000256" key="1">
    <source>
        <dbReference type="ARBA" id="ARBA00004305"/>
    </source>
</evidence>
<accession>A0A5C5FXK1</accession>
<evidence type="ECO:0000256" key="3">
    <source>
        <dbReference type="ARBA" id="ARBA00022946"/>
    </source>
</evidence>
<feature type="compositionally biased region" description="Low complexity" evidence="7">
    <location>
        <begin position="120"/>
        <end position="140"/>
    </location>
</feature>
<dbReference type="GO" id="GO:0005759">
    <property type="term" value="C:mitochondrial matrix"/>
    <property type="evidence" value="ECO:0007669"/>
    <property type="project" value="UniProtKB-SubCell"/>
</dbReference>
<evidence type="ECO:0000256" key="2">
    <source>
        <dbReference type="ARBA" id="ARBA00006020"/>
    </source>
</evidence>